<keyword evidence="3" id="KW-1185">Reference proteome</keyword>
<organism evidence="2 3">
    <name type="scientific">Aquamicrobium ahrensii</name>
    <dbReference type="NCBI Taxonomy" id="469551"/>
    <lineage>
        <taxon>Bacteria</taxon>
        <taxon>Pseudomonadati</taxon>
        <taxon>Pseudomonadota</taxon>
        <taxon>Alphaproteobacteria</taxon>
        <taxon>Hyphomicrobiales</taxon>
        <taxon>Phyllobacteriaceae</taxon>
        <taxon>Aquamicrobium</taxon>
    </lineage>
</organism>
<proteinExistence type="predicted"/>
<dbReference type="Proteomes" id="UP001549143">
    <property type="component" value="Unassembled WGS sequence"/>
</dbReference>
<evidence type="ECO:0008006" key="4">
    <source>
        <dbReference type="Google" id="ProtNLM"/>
    </source>
</evidence>
<reference evidence="2 3" key="1">
    <citation type="submission" date="2024-06" db="EMBL/GenBank/DDBJ databases">
        <title>Genomic Encyclopedia of Type Strains, Phase IV (KMG-IV): sequencing the most valuable type-strain genomes for metagenomic binning, comparative biology and taxonomic classification.</title>
        <authorList>
            <person name="Goeker M."/>
        </authorList>
    </citation>
    <scope>NUCLEOTIDE SEQUENCE [LARGE SCALE GENOMIC DNA]</scope>
    <source>
        <strain evidence="2 3">DSM 19730</strain>
    </source>
</reference>
<protein>
    <recommendedName>
        <fullName evidence="4">DUF3828 domain-containing protein</fullName>
    </recommendedName>
</protein>
<dbReference type="RefSeq" id="WP_354149858.1">
    <property type="nucleotide sequence ID" value="NZ_JBEPMN010000001.1"/>
</dbReference>
<evidence type="ECO:0000313" key="3">
    <source>
        <dbReference type="Proteomes" id="UP001549143"/>
    </source>
</evidence>
<keyword evidence="1" id="KW-0732">Signal</keyword>
<feature type="signal peptide" evidence="1">
    <location>
        <begin position="1"/>
        <end position="20"/>
    </location>
</feature>
<feature type="chain" id="PRO_5047379316" description="DUF3828 domain-containing protein" evidence="1">
    <location>
        <begin position="21"/>
        <end position="156"/>
    </location>
</feature>
<evidence type="ECO:0000313" key="2">
    <source>
        <dbReference type="EMBL" id="MET3659943.1"/>
    </source>
</evidence>
<dbReference type="EMBL" id="JBEPMN010000001">
    <property type="protein sequence ID" value="MET3659943.1"/>
    <property type="molecule type" value="Genomic_DNA"/>
</dbReference>
<gene>
    <name evidence="2" type="ORF">ABID44_000243</name>
</gene>
<sequence>MRLSPLVLALAVLAPATVMAGPASDAVKFFYTQGRFVGDPDYRDRFVGPVKKLFDQNDAALASADGIPCIDSDPALDAQDFDDSELARTLKLAEAVHGDQAEVTAIFSLFPGDGDASREMLWSLTTVDGEWKVADISSKTNGWKLSELECFAGNAE</sequence>
<name>A0ABV2KIT9_9HYPH</name>
<accession>A0ABV2KIT9</accession>
<evidence type="ECO:0000256" key="1">
    <source>
        <dbReference type="SAM" id="SignalP"/>
    </source>
</evidence>
<comment type="caution">
    <text evidence="2">The sequence shown here is derived from an EMBL/GenBank/DDBJ whole genome shotgun (WGS) entry which is preliminary data.</text>
</comment>